<accession>A0A5J4X2P0</accession>
<reference evidence="2 3" key="1">
    <citation type="submission" date="2019-03" db="EMBL/GenBank/DDBJ databases">
        <title>Single cell metagenomics reveals metabolic interactions within the superorganism composed of flagellate Streblomastix strix and complex community of Bacteroidetes bacteria on its surface.</title>
        <authorList>
            <person name="Treitli S.C."/>
            <person name="Kolisko M."/>
            <person name="Husnik F."/>
            <person name="Keeling P."/>
            <person name="Hampl V."/>
        </authorList>
    </citation>
    <scope>NUCLEOTIDE SEQUENCE [LARGE SCALE GENOMIC DNA]</scope>
    <source>
        <strain evidence="2">ST1C</strain>
    </source>
</reference>
<evidence type="ECO:0000313" key="3">
    <source>
        <dbReference type="Proteomes" id="UP000324800"/>
    </source>
</evidence>
<gene>
    <name evidence="2" type="ORF">EZS28_003008</name>
</gene>
<sequence>MRRKLKFTISKVKRLKANMDIIQEASPKLKSLKIKYNYGATDTSIIGVGVIRRKSLQGTMQRHNNNQNIIGKGRFLKLGADFELDVQEAVRRELSFKHRIKPAVILKLAKQLINSSKYNDRSKQFKRNRGKDVDSKRYHASTKSNIRHWVQLVQKLINDLEIPVQLILNLDESGILSFRNESKPLLIQLAYNEQKYNIQPTQHMIITFLMTAAVDGESQNPALWRASQKANIDVITFQSQTTHICQPYDCGVFRTFKKATQVFPRLHILIHQATLSETSNRQPILSPDPKKHVEVNIYSGEQIQYTNKIDQNGKFQNLMNGTVNIFQNSSNEDETTSLCMDVLNILPLEDQKKVKGGSRPQNDQQPFSLPRYRGDQLNRITTESTLIEAAISVVEQENWKKNFWMILLTKHKIQEKTTKQKVDETQSQKTLKKLEKAQKQLSINTTLLQQLGVIQQTSTIVWLDQPFMTARDGPDQSNTKLRSRQPTSRRQWIVPLKQMKPKSYTLTYPNQNQSQILNVDIRGMIINTFPVPKGIQHQQIAGDAAQVYHAPRETFLTNGKVIKVIYSADRTVSTQEGVSINKSINIQIAPSTQLQRNPIREPEIENQG</sequence>
<dbReference type="EMBL" id="SNRW01000384">
    <property type="protein sequence ID" value="KAA6401474.1"/>
    <property type="molecule type" value="Genomic_DNA"/>
</dbReference>
<comment type="caution">
    <text evidence="2">The sequence shown here is derived from an EMBL/GenBank/DDBJ whole genome shotgun (WGS) entry which is preliminary data.</text>
</comment>
<dbReference type="AlphaFoldDB" id="A0A5J4X2P0"/>
<evidence type="ECO:0000256" key="1">
    <source>
        <dbReference type="SAM" id="MobiDB-lite"/>
    </source>
</evidence>
<evidence type="ECO:0008006" key="4">
    <source>
        <dbReference type="Google" id="ProtNLM"/>
    </source>
</evidence>
<feature type="region of interest" description="Disordered" evidence="1">
    <location>
        <begin position="351"/>
        <end position="371"/>
    </location>
</feature>
<evidence type="ECO:0000313" key="2">
    <source>
        <dbReference type="EMBL" id="KAA6401474.1"/>
    </source>
</evidence>
<proteinExistence type="predicted"/>
<name>A0A5J4X2P0_9EUKA</name>
<dbReference type="Proteomes" id="UP000324800">
    <property type="component" value="Unassembled WGS sequence"/>
</dbReference>
<organism evidence="2 3">
    <name type="scientific">Streblomastix strix</name>
    <dbReference type="NCBI Taxonomy" id="222440"/>
    <lineage>
        <taxon>Eukaryota</taxon>
        <taxon>Metamonada</taxon>
        <taxon>Preaxostyla</taxon>
        <taxon>Oxymonadida</taxon>
        <taxon>Streblomastigidae</taxon>
        <taxon>Streblomastix</taxon>
    </lineage>
</organism>
<protein>
    <recommendedName>
        <fullName evidence="4">DDE-1 domain-containing protein</fullName>
    </recommendedName>
</protein>